<dbReference type="PANTHER" id="PTHR35011">
    <property type="entry name" value="2,3-DIKETO-L-GULONATE TRAP TRANSPORTER SMALL PERMEASE PROTEIN YIAM"/>
    <property type="match status" value="1"/>
</dbReference>
<keyword evidence="5 9" id="KW-0812">Transmembrane</keyword>
<evidence type="ECO:0000256" key="4">
    <source>
        <dbReference type="ARBA" id="ARBA00022519"/>
    </source>
</evidence>
<dbReference type="GO" id="GO:0022857">
    <property type="term" value="F:transmembrane transporter activity"/>
    <property type="evidence" value="ECO:0007669"/>
    <property type="project" value="UniProtKB-UniRule"/>
</dbReference>
<keyword evidence="7 9" id="KW-0472">Membrane</keyword>
<evidence type="ECO:0000256" key="5">
    <source>
        <dbReference type="ARBA" id="ARBA00022692"/>
    </source>
</evidence>
<protein>
    <recommendedName>
        <fullName evidence="9">TRAP transporter small permease protein</fullName>
    </recommendedName>
</protein>
<evidence type="ECO:0000313" key="11">
    <source>
        <dbReference type="EMBL" id="MZR11702.1"/>
    </source>
</evidence>
<keyword evidence="6 9" id="KW-1133">Transmembrane helix</keyword>
<dbReference type="InterPro" id="IPR055348">
    <property type="entry name" value="DctQ"/>
</dbReference>
<evidence type="ECO:0000256" key="3">
    <source>
        <dbReference type="ARBA" id="ARBA00022475"/>
    </source>
</evidence>
<dbReference type="PANTHER" id="PTHR35011:SF2">
    <property type="entry name" value="2,3-DIKETO-L-GULONATE TRAP TRANSPORTER SMALL PERMEASE PROTEIN YIAM"/>
    <property type="match status" value="1"/>
</dbReference>
<comment type="subunit">
    <text evidence="9">The complex comprises the extracytoplasmic solute receptor protein and the two transmembrane proteins.</text>
</comment>
<feature type="transmembrane region" description="Helical" evidence="9">
    <location>
        <begin position="123"/>
        <end position="146"/>
    </location>
</feature>
<organism evidence="11 12">
    <name type="scientific">Maritimibacter harenae</name>
    <dbReference type="NCBI Taxonomy" id="2606218"/>
    <lineage>
        <taxon>Bacteria</taxon>
        <taxon>Pseudomonadati</taxon>
        <taxon>Pseudomonadota</taxon>
        <taxon>Alphaproteobacteria</taxon>
        <taxon>Rhodobacterales</taxon>
        <taxon>Roseobacteraceae</taxon>
        <taxon>Maritimibacter</taxon>
    </lineage>
</organism>
<dbReference type="InterPro" id="IPR007387">
    <property type="entry name" value="TRAP_DctQ"/>
</dbReference>
<dbReference type="Proteomes" id="UP000467322">
    <property type="component" value="Unassembled WGS sequence"/>
</dbReference>
<evidence type="ECO:0000256" key="1">
    <source>
        <dbReference type="ARBA" id="ARBA00004429"/>
    </source>
</evidence>
<feature type="domain" description="Tripartite ATP-independent periplasmic transporters DctQ component" evidence="10">
    <location>
        <begin position="20"/>
        <end position="150"/>
    </location>
</feature>
<proteinExistence type="inferred from homology"/>
<comment type="similarity">
    <text evidence="8 9">Belongs to the TRAP transporter small permease family.</text>
</comment>
<evidence type="ECO:0000256" key="2">
    <source>
        <dbReference type="ARBA" id="ARBA00022448"/>
    </source>
</evidence>
<keyword evidence="2 9" id="KW-0813">Transport</keyword>
<evidence type="ECO:0000256" key="7">
    <source>
        <dbReference type="ARBA" id="ARBA00023136"/>
    </source>
</evidence>
<evidence type="ECO:0000259" key="10">
    <source>
        <dbReference type="Pfam" id="PF04290"/>
    </source>
</evidence>
<comment type="function">
    <text evidence="9">Part of the tripartite ATP-independent periplasmic (TRAP) transport system.</text>
</comment>
<evidence type="ECO:0000256" key="6">
    <source>
        <dbReference type="ARBA" id="ARBA00022989"/>
    </source>
</evidence>
<dbReference type="EMBL" id="WTUX01000003">
    <property type="protein sequence ID" value="MZR11702.1"/>
    <property type="molecule type" value="Genomic_DNA"/>
</dbReference>
<dbReference type="GO" id="GO:0015740">
    <property type="term" value="P:C4-dicarboxylate transport"/>
    <property type="evidence" value="ECO:0007669"/>
    <property type="project" value="TreeGrafter"/>
</dbReference>
<name>A0A845LY57_9RHOB</name>
<comment type="subcellular location">
    <subcellularLocation>
        <location evidence="1 9">Cell inner membrane</location>
        <topology evidence="1 9">Multi-pass membrane protein</topology>
    </subcellularLocation>
</comment>
<evidence type="ECO:0000313" key="12">
    <source>
        <dbReference type="Proteomes" id="UP000467322"/>
    </source>
</evidence>
<feature type="transmembrane region" description="Helical" evidence="9">
    <location>
        <begin position="7"/>
        <end position="29"/>
    </location>
</feature>
<keyword evidence="3" id="KW-1003">Cell membrane</keyword>
<keyword evidence="12" id="KW-1185">Reference proteome</keyword>
<comment type="caution">
    <text evidence="11">The sequence shown here is derived from an EMBL/GenBank/DDBJ whole genome shotgun (WGS) entry which is preliminary data.</text>
</comment>
<sequence>MARVIRWIEVFAGYSIGVVALLTFFEALLRYVFRVQIPDAYSFAGLLQAVAVFWGISTATYAGRHITVDILWEALPKSLARWIDVFAGLVSLLFFGLLSVMLFRKILISAGSSEATNQLHVPLWIFIAAAAIGVFAATFLNLVRIFEHLRSATRVKES</sequence>
<dbReference type="GO" id="GO:0005886">
    <property type="term" value="C:plasma membrane"/>
    <property type="evidence" value="ECO:0007669"/>
    <property type="project" value="UniProtKB-SubCell"/>
</dbReference>
<dbReference type="Pfam" id="PF04290">
    <property type="entry name" value="DctQ"/>
    <property type="match status" value="1"/>
</dbReference>
<evidence type="ECO:0000256" key="8">
    <source>
        <dbReference type="ARBA" id="ARBA00038436"/>
    </source>
</evidence>
<accession>A0A845LY57</accession>
<feature type="transmembrane region" description="Helical" evidence="9">
    <location>
        <begin position="82"/>
        <end position="103"/>
    </location>
</feature>
<dbReference type="AlphaFoldDB" id="A0A845LY57"/>
<reference evidence="11 12" key="1">
    <citation type="submission" date="2019-12" db="EMBL/GenBank/DDBJ databases">
        <title>Maritimibacter sp. nov. sp. isolated from sea sand.</title>
        <authorList>
            <person name="Kim J."/>
            <person name="Jeong S.E."/>
            <person name="Jung H.S."/>
            <person name="Jeon C.O."/>
        </authorList>
    </citation>
    <scope>NUCLEOTIDE SEQUENCE [LARGE SCALE GENOMIC DNA]</scope>
    <source>
        <strain evidence="11 12">DP07</strain>
    </source>
</reference>
<dbReference type="RefSeq" id="WP_161349827.1">
    <property type="nucleotide sequence ID" value="NZ_WTUX01000003.1"/>
</dbReference>
<gene>
    <name evidence="11" type="ORF">GQE99_01520</name>
</gene>
<keyword evidence="4 9" id="KW-0997">Cell inner membrane</keyword>
<feature type="transmembrane region" description="Helical" evidence="9">
    <location>
        <begin position="41"/>
        <end position="62"/>
    </location>
</feature>
<evidence type="ECO:0000256" key="9">
    <source>
        <dbReference type="RuleBase" id="RU369079"/>
    </source>
</evidence>